<dbReference type="RefSeq" id="XP_001886766.1">
    <property type="nucleotide sequence ID" value="XM_001886731.1"/>
</dbReference>
<dbReference type="HOGENOM" id="CLU_553281_0_0_1"/>
<dbReference type="Proteomes" id="UP000001194">
    <property type="component" value="Unassembled WGS sequence"/>
</dbReference>
<feature type="compositionally biased region" description="Basic and acidic residues" evidence="1">
    <location>
        <begin position="1"/>
        <end position="26"/>
    </location>
</feature>
<protein>
    <submittedName>
        <fullName evidence="2">Predicted protein</fullName>
    </submittedName>
</protein>
<accession>B0DS35</accession>
<feature type="region of interest" description="Disordered" evidence="1">
    <location>
        <begin position="400"/>
        <end position="433"/>
    </location>
</feature>
<feature type="compositionally biased region" description="Polar residues" evidence="1">
    <location>
        <begin position="358"/>
        <end position="368"/>
    </location>
</feature>
<dbReference type="KEGG" id="lbc:LACBIDRAFT_332249"/>
<feature type="region of interest" description="Disordered" evidence="1">
    <location>
        <begin position="208"/>
        <end position="371"/>
    </location>
</feature>
<sequence length="433" mass="47522">MAARKEEKKASGAMEDTSHFNLDRPQRGVTKISDLTEICLDRPAWRNALDGAPADEAQEHDHLNLDRPLRRLTQITLDRPAHGGAVNSPPAEEMTPDPSSLILDRPHRRLTEINLDRPAHRSAENHPPPLINLDRPLKPAAVAGDLRDIVLDRPGGQARAVNLDRPVRGSAASKGQNKPLPAEVAPYHDSLNLDRPAKQAVLEKVLPDINLDRPKRQPTTLEHPAMNLDRPVRPPAESKGQPSLNLDRPTRPPFIDFRHPPSRTHDLAEGTPTAPDSLANDSPAEHQIIHSDAATLTLDRPRKVKVEPASPPLSHSLPPPYLDLNLDRPSVRQPTSKTNPAGVIDLTRSPPAKAGSGPSLTTLPTSINLDRPLRKAKSAQSYAGLPPCEPLLTAERVTHSSVEQEMTQHEWADDRLSFPRTKVGDPLHHTFGN</sequence>
<evidence type="ECO:0000256" key="1">
    <source>
        <dbReference type="SAM" id="MobiDB-lite"/>
    </source>
</evidence>
<feature type="compositionally biased region" description="Basic and acidic residues" evidence="1">
    <location>
        <begin position="406"/>
        <end position="433"/>
    </location>
</feature>
<dbReference type="GeneID" id="6082403"/>
<dbReference type="InParanoid" id="B0DS35"/>
<name>B0DS35_LACBS</name>
<evidence type="ECO:0000313" key="2">
    <source>
        <dbReference type="EMBL" id="EDR02722.1"/>
    </source>
</evidence>
<feature type="region of interest" description="Disordered" evidence="1">
    <location>
        <begin position="160"/>
        <end position="184"/>
    </location>
</feature>
<gene>
    <name evidence="2" type="ORF">LACBIDRAFT_332249</name>
</gene>
<keyword evidence="3" id="KW-1185">Reference proteome</keyword>
<proteinExistence type="predicted"/>
<evidence type="ECO:0000313" key="3">
    <source>
        <dbReference type="Proteomes" id="UP000001194"/>
    </source>
</evidence>
<reference evidence="2 3" key="1">
    <citation type="journal article" date="2008" name="Nature">
        <title>The genome of Laccaria bicolor provides insights into mycorrhizal symbiosis.</title>
        <authorList>
            <person name="Martin F."/>
            <person name="Aerts A."/>
            <person name="Ahren D."/>
            <person name="Brun A."/>
            <person name="Danchin E.G.J."/>
            <person name="Duchaussoy F."/>
            <person name="Gibon J."/>
            <person name="Kohler A."/>
            <person name="Lindquist E."/>
            <person name="Pereda V."/>
            <person name="Salamov A."/>
            <person name="Shapiro H.J."/>
            <person name="Wuyts J."/>
            <person name="Blaudez D."/>
            <person name="Buee M."/>
            <person name="Brokstein P."/>
            <person name="Canbaeck B."/>
            <person name="Cohen D."/>
            <person name="Courty P.E."/>
            <person name="Coutinho P.M."/>
            <person name="Delaruelle C."/>
            <person name="Detter J.C."/>
            <person name="Deveau A."/>
            <person name="DiFazio S."/>
            <person name="Duplessis S."/>
            <person name="Fraissinet-Tachet L."/>
            <person name="Lucic E."/>
            <person name="Frey-Klett P."/>
            <person name="Fourrey C."/>
            <person name="Feussner I."/>
            <person name="Gay G."/>
            <person name="Grimwood J."/>
            <person name="Hoegger P.J."/>
            <person name="Jain P."/>
            <person name="Kilaru S."/>
            <person name="Labbe J."/>
            <person name="Lin Y.C."/>
            <person name="Legue V."/>
            <person name="Le Tacon F."/>
            <person name="Marmeisse R."/>
            <person name="Melayah D."/>
            <person name="Montanini B."/>
            <person name="Muratet M."/>
            <person name="Nehls U."/>
            <person name="Niculita-Hirzel H."/>
            <person name="Oudot-Le Secq M.P."/>
            <person name="Peter M."/>
            <person name="Quesneville H."/>
            <person name="Rajashekar B."/>
            <person name="Reich M."/>
            <person name="Rouhier N."/>
            <person name="Schmutz J."/>
            <person name="Yin T."/>
            <person name="Chalot M."/>
            <person name="Henrissat B."/>
            <person name="Kuees U."/>
            <person name="Lucas S."/>
            <person name="Van de Peer Y."/>
            <person name="Podila G.K."/>
            <person name="Polle A."/>
            <person name="Pukkila P.J."/>
            <person name="Richardson P.M."/>
            <person name="Rouze P."/>
            <person name="Sanders I.R."/>
            <person name="Stajich J.E."/>
            <person name="Tunlid A."/>
            <person name="Tuskan G."/>
            <person name="Grigoriev I.V."/>
        </authorList>
    </citation>
    <scope>NUCLEOTIDE SEQUENCE [LARGE SCALE GENOMIC DNA]</scope>
    <source>
        <strain evidence="3">S238N-H82 / ATCC MYA-4686</strain>
    </source>
</reference>
<feature type="region of interest" description="Disordered" evidence="1">
    <location>
        <begin position="77"/>
        <end position="135"/>
    </location>
</feature>
<feature type="compositionally biased region" description="Basic and acidic residues" evidence="1">
    <location>
        <begin position="256"/>
        <end position="268"/>
    </location>
</feature>
<feature type="compositionally biased region" description="Basic and acidic residues" evidence="1">
    <location>
        <begin position="109"/>
        <end position="124"/>
    </location>
</feature>
<dbReference type="AlphaFoldDB" id="B0DS35"/>
<organism evidence="3">
    <name type="scientific">Laccaria bicolor (strain S238N-H82 / ATCC MYA-4686)</name>
    <name type="common">Bicoloured deceiver</name>
    <name type="synonym">Laccaria laccata var. bicolor</name>
    <dbReference type="NCBI Taxonomy" id="486041"/>
    <lineage>
        <taxon>Eukaryota</taxon>
        <taxon>Fungi</taxon>
        <taxon>Dikarya</taxon>
        <taxon>Basidiomycota</taxon>
        <taxon>Agaricomycotina</taxon>
        <taxon>Agaricomycetes</taxon>
        <taxon>Agaricomycetidae</taxon>
        <taxon>Agaricales</taxon>
        <taxon>Agaricineae</taxon>
        <taxon>Hydnangiaceae</taxon>
        <taxon>Laccaria</taxon>
    </lineage>
</organism>
<dbReference type="EMBL" id="DS547129">
    <property type="protein sequence ID" value="EDR02722.1"/>
    <property type="molecule type" value="Genomic_DNA"/>
</dbReference>
<feature type="region of interest" description="Disordered" evidence="1">
    <location>
        <begin position="1"/>
        <end position="28"/>
    </location>
</feature>